<dbReference type="Gene3D" id="1.10.580.10">
    <property type="entry name" value="Citrate Synthase, domain 1"/>
    <property type="match status" value="1"/>
</dbReference>
<evidence type="ECO:0000256" key="3">
    <source>
        <dbReference type="ARBA" id="ARBA00022532"/>
    </source>
</evidence>
<dbReference type="Proteomes" id="UP000242699">
    <property type="component" value="Unassembled WGS sequence"/>
</dbReference>
<sequence length="389" mass="44174">MFFITPYAEQHPLRKGVKRLADNTYRPGLEGIIATETSLSYLDVEHEQIVIRGYDLIELTTKVDYLRVAYLLVSGHLPSSEEYQTFIRQLNEFQSIPPEIYNIMGSLGKHVHLMDSLRTALSALATFDPSLDRRDADTTWRQSLMLLATMPGIVANSYHIKNHEPIIEPDPQLSYSANFLKMITGRVPDEIETRAFDQLLTVYIEHEMPNSTFSAIVIASTLSDMYGALVGAVASLKGTLHGGANEAVMKMLLEMKTPEQVEPYLMAKLARKERIMGFGHRVYMKKADPRAMLMKESLKQLVAIKGHADLYDMCVKGEEVMQREKGLFPNLDYYAAPVYYLLDVPVDLYTPIFFAARTAGLVAHVREQYEHNRLFRPRVLYTGPRGLHP</sequence>
<organism evidence="9 10">
    <name type="scientific">Sulfobacillus benefaciens</name>
    <dbReference type="NCBI Taxonomy" id="453960"/>
    <lineage>
        <taxon>Bacteria</taxon>
        <taxon>Bacillati</taxon>
        <taxon>Bacillota</taxon>
        <taxon>Clostridia</taxon>
        <taxon>Eubacteriales</taxon>
        <taxon>Clostridiales Family XVII. Incertae Sedis</taxon>
        <taxon>Sulfobacillus</taxon>
    </lineage>
</organism>
<proteinExistence type="inferred from homology"/>
<evidence type="ECO:0000313" key="10">
    <source>
        <dbReference type="Proteomes" id="UP000242699"/>
    </source>
</evidence>
<dbReference type="PIRSF" id="PIRSF001369">
    <property type="entry name" value="Citrate_synth"/>
    <property type="match status" value="1"/>
</dbReference>
<dbReference type="AlphaFoldDB" id="A0A2T2XBE8"/>
<evidence type="ECO:0000256" key="8">
    <source>
        <dbReference type="RuleBase" id="RU003406"/>
    </source>
</evidence>
<evidence type="ECO:0000256" key="7">
    <source>
        <dbReference type="PIRSR" id="PIRSR001369-1"/>
    </source>
</evidence>
<comment type="catalytic activity">
    <reaction evidence="5">
        <text>oxaloacetate + acetyl-CoA + H2O = citrate + CoA + H(+)</text>
        <dbReference type="Rhea" id="RHEA:16845"/>
        <dbReference type="ChEBI" id="CHEBI:15377"/>
        <dbReference type="ChEBI" id="CHEBI:15378"/>
        <dbReference type="ChEBI" id="CHEBI:16452"/>
        <dbReference type="ChEBI" id="CHEBI:16947"/>
        <dbReference type="ChEBI" id="CHEBI:57287"/>
        <dbReference type="ChEBI" id="CHEBI:57288"/>
        <dbReference type="EC" id="2.3.3.16"/>
    </reaction>
</comment>
<dbReference type="InterPro" id="IPR002020">
    <property type="entry name" value="Citrate_synthase"/>
</dbReference>
<dbReference type="InterPro" id="IPR036969">
    <property type="entry name" value="Citrate_synthase_sf"/>
</dbReference>
<dbReference type="InterPro" id="IPR019810">
    <property type="entry name" value="Citrate_synthase_AS"/>
</dbReference>
<dbReference type="Pfam" id="PF00285">
    <property type="entry name" value="Citrate_synt"/>
    <property type="match status" value="1"/>
</dbReference>
<evidence type="ECO:0000256" key="1">
    <source>
        <dbReference type="ARBA" id="ARBA00004751"/>
    </source>
</evidence>
<keyword evidence="9" id="KW-0012">Acyltransferase</keyword>
<dbReference type="Gene3D" id="1.10.230.10">
    <property type="entry name" value="Cytochrome P450-Terp, domain 2"/>
    <property type="match status" value="1"/>
</dbReference>
<dbReference type="InterPro" id="IPR024176">
    <property type="entry name" value="Citrate_synthase_bac-typ"/>
</dbReference>
<gene>
    <name evidence="9" type="ORF">C7B43_00985</name>
</gene>
<comment type="caution">
    <text evidence="9">The sequence shown here is derived from an EMBL/GenBank/DDBJ whole genome shotgun (WGS) entry which is preliminary data.</text>
</comment>
<dbReference type="FunFam" id="1.10.230.10:FF:000003">
    <property type="entry name" value="Citrate synthase"/>
    <property type="match status" value="1"/>
</dbReference>
<dbReference type="UniPathway" id="UPA00223"/>
<evidence type="ECO:0000256" key="6">
    <source>
        <dbReference type="PIRNR" id="PIRNR001369"/>
    </source>
</evidence>
<keyword evidence="4 6" id="KW-0808">Transferase</keyword>
<accession>A0A2T2XBE8</accession>
<reference evidence="9 10" key="1">
    <citation type="journal article" date="2014" name="BMC Genomics">
        <title>Comparison of environmental and isolate Sulfobacillus genomes reveals diverse carbon, sulfur, nitrogen, and hydrogen metabolisms.</title>
        <authorList>
            <person name="Justice N.B."/>
            <person name="Norman A."/>
            <person name="Brown C.T."/>
            <person name="Singh A."/>
            <person name="Thomas B.C."/>
            <person name="Banfield J.F."/>
        </authorList>
    </citation>
    <scope>NUCLEOTIDE SEQUENCE [LARGE SCALE GENOMIC DNA]</scope>
    <source>
        <strain evidence="9">AMDSBA1</strain>
    </source>
</reference>
<dbReference type="PANTHER" id="PTHR11739:SF11">
    <property type="entry name" value="CITRATE_2-METHYLCITRATE SYNTHASE"/>
    <property type="match status" value="1"/>
</dbReference>
<name>A0A2T2XBE8_9FIRM</name>
<dbReference type="SUPFAM" id="SSF48256">
    <property type="entry name" value="Citrate synthase"/>
    <property type="match status" value="1"/>
</dbReference>
<keyword evidence="3" id="KW-0816">Tricarboxylic acid cycle</keyword>
<dbReference type="GO" id="GO:0036440">
    <property type="term" value="F:citrate synthase activity"/>
    <property type="evidence" value="ECO:0007669"/>
    <property type="project" value="UniProtKB-EC"/>
</dbReference>
<dbReference type="NCBIfam" id="NF009004">
    <property type="entry name" value="PRK12349.1"/>
    <property type="match status" value="1"/>
</dbReference>
<feature type="active site" evidence="7">
    <location>
        <position position="332"/>
    </location>
</feature>
<dbReference type="PANTHER" id="PTHR11739">
    <property type="entry name" value="CITRATE SYNTHASE"/>
    <property type="match status" value="1"/>
</dbReference>
<dbReference type="PRINTS" id="PR00143">
    <property type="entry name" value="CITRTSNTHASE"/>
</dbReference>
<evidence type="ECO:0000256" key="5">
    <source>
        <dbReference type="ARBA" id="ARBA00049288"/>
    </source>
</evidence>
<dbReference type="GO" id="GO:0005829">
    <property type="term" value="C:cytosol"/>
    <property type="evidence" value="ECO:0007669"/>
    <property type="project" value="TreeGrafter"/>
</dbReference>
<dbReference type="GO" id="GO:0006099">
    <property type="term" value="P:tricarboxylic acid cycle"/>
    <property type="evidence" value="ECO:0007669"/>
    <property type="project" value="UniProtKB-UniPathway"/>
</dbReference>
<evidence type="ECO:0000256" key="2">
    <source>
        <dbReference type="ARBA" id="ARBA00010566"/>
    </source>
</evidence>
<dbReference type="InterPro" id="IPR016142">
    <property type="entry name" value="Citrate_synth-like_lrg_a-sub"/>
</dbReference>
<evidence type="ECO:0000256" key="4">
    <source>
        <dbReference type="ARBA" id="ARBA00022679"/>
    </source>
</evidence>
<dbReference type="GO" id="GO:0005975">
    <property type="term" value="P:carbohydrate metabolic process"/>
    <property type="evidence" value="ECO:0007669"/>
    <property type="project" value="TreeGrafter"/>
</dbReference>
<dbReference type="CDD" id="cd06118">
    <property type="entry name" value="citrate_synt_like_1"/>
    <property type="match status" value="1"/>
</dbReference>
<comment type="pathway">
    <text evidence="1">Carbohydrate metabolism; tricarboxylic acid cycle; isocitrate from oxaloacetate: step 1/2.</text>
</comment>
<protein>
    <recommendedName>
        <fullName evidence="6">Citrate synthase</fullName>
    </recommendedName>
</protein>
<dbReference type="EMBL" id="PXYT01000001">
    <property type="protein sequence ID" value="PSR31825.1"/>
    <property type="molecule type" value="Genomic_DNA"/>
</dbReference>
<evidence type="ECO:0000313" key="9">
    <source>
        <dbReference type="EMBL" id="PSR31825.1"/>
    </source>
</evidence>
<comment type="similarity">
    <text evidence="2 6 8">Belongs to the citrate synthase family.</text>
</comment>
<feature type="active site" evidence="7">
    <location>
        <position position="280"/>
    </location>
</feature>
<dbReference type="InterPro" id="IPR016143">
    <property type="entry name" value="Citrate_synth-like_sm_a-sub"/>
</dbReference>
<dbReference type="PROSITE" id="PS00480">
    <property type="entry name" value="CITRATE_SYNTHASE"/>
    <property type="match status" value="1"/>
</dbReference>